<name>A0A814ABC1_9BILA</name>
<dbReference type="AlphaFoldDB" id="A0A814ABC1"/>
<evidence type="ECO:0000313" key="2">
    <source>
        <dbReference type="EMBL" id="CAF3690846.1"/>
    </source>
</evidence>
<dbReference type="EMBL" id="CAJNOQ010001648">
    <property type="protein sequence ID" value="CAF0909482.1"/>
    <property type="molecule type" value="Genomic_DNA"/>
</dbReference>
<dbReference type="Proteomes" id="UP000663829">
    <property type="component" value="Unassembled WGS sequence"/>
</dbReference>
<dbReference type="Proteomes" id="UP000681722">
    <property type="component" value="Unassembled WGS sequence"/>
</dbReference>
<dbReference type="EMBL" id="CAJOBC010001648">
    <property type="protein sequence ID" value="CAF3690846.1"/>
    <property type="molecule type" value="Genomic_DNA"/>
</dbReference>
<gene>
    <name evidence="1" type="ORF">GPM918_LOCUS9069</name>
    <name evidence="2" type="ORF">SRO942_LOCUS9070</name>
</gene>
<keyword evidence="3" id="KW-1185">Reference proteome</keyword>
<evidence type="ECO:0000313" key="1">
    <source>
        <dbReference type="EMBL" id="CAF0909482.1"/>
    </source>
</evidence>
<accession>A0A814ABC1</accession>
<dbReference type="OrthoDB" id="10044377at2759"/>
<sequence>MSPGQNKTTLQDYSNDYVSNIRIDDNYVLMNSTSEKTISCRKFQPDGKFFNISTSRIIDSNLLKIYIEILNSTLAMIHLKSNGYLGIFNLNCFSTGEEKYGDTADVIIGDQPGSIILKDTCFIINRTLVECVFTAPVISQAFKNGFPHIFQFEEKRHYSDPKYFHNIELNNIVNDDLVFYLYPTISSQIPEFVVMILNVTIKLFNSSVYKFRMEPGTDKIPAKSLKLFADVISPQCDINEPEYHFIKKSPTTIELTMTNNIDDYKGKKPYCKGSITKLLPNSSREKQVMFINIRKFNFTVCF</sequence>
<reference evidence="1" key="1">
    <citation type="submission" date="2021-02" db="EMBL/GenBank/DDBJ databases">
        <authorList>
            <person name="Nowell W R."/>
        </authorList>
    </citation>
    <scope>NUCLEOTIDE SEQUENCE</scope>
</reference>
<comment type="caution">
    <text evidence="1">The sequence shown here is derived from an EMBL/GenBank/DDBJ whole genome shotgun (WGS) entry which is preliminary data.</text>
</comment>
<proteinExistence type="predicted"/>
<protein>
    <submittedName>
        <fullName evidence="1">Uncharacterized protein</fullName>
    </submittedName>
</protein>
<evidence type="ECO:0000313" key="3">
    <source>
        <dbReference type="Proteomes" id="UP000663829"/>
    </source>
</evidence>
<organism evidence="1 3">
    <name type="scientific">Didymodactylos carnosus</name>
    <dbReference type="NCBI Taxonomy" id="1234261"/>
    <lineage>
        <taxon>Eukaryota</taxon>
        <taxon>Metazoa</taxon>
        <taxon>Spiralia</taxon>
        <taxon>Gnathifera</taxon>
        <taxon>Rotifera</taxon>
        <taxon>Eurotatoria</taxon>
        <taxon>Bdelloidea</taxon>
        <taxon>Philodinida</taxon>
        <taxon>Philodinidae</taxon>
        <taxon>Didymodactylos</taxon>
    </lineage>
</organism>